<feature type="domain" description="Ribbon-helix-helix protein CopG" evidence="9">
    <location>
        <begin position="3"/>
        <end position="41"/>
    </location>
</feature>
<dbReference type="Pfam" id="PF08753">
    <property type="entry name" value="NikR_C"/>
    <property type="match status" value="1"/>
</dbReference>
<feature type="binding site" evidence="7">
    <location>
        <position position="90"/>
    </location>
    <ligand>
        <name>Ni(2+)</name>
        <dbReference type="ChEBI" id="CHEBI:49786"/>
    </ligand>
</feature>
<dbReference type="Pfam" id="PF01402">
    <property type="entry name" value="RHH_1"/>
    <property type="match status" value="1"/>
</dbReference>
<dbReference type="CDD" id="cd22231">
    <property type="entry name" value="RHH_NikR_HicB-like"/>
    <property type="match status" value="1"/>
</dbReference>
<dbReference type="NCBIfam" id="NF003381">
    <property type="entry name" value="PRK04460.1"/>
    <property type="match status" value="1"/>
</dbReference>
<protein>
    <recommendedName>
        <fullName evidence="7">Putative nickel-responsive regulator</fullName>
    </recommendedName>
</protein>
<dbReference type="InterPro" id="IPR045865">
    <property type="entry name" value="ACT-like_dom_sf"/>
</dbReference>
<dbReference type="Gene3D" id="3.30.70.1150">
    <property type="entry name" value="ACT-like. Chain A, domain 2"/>
    <property type="match status" value="1"/>
</dbReference>
<dbReference type="InterPro" id="IPR027271">
    <property type="entry name" value="Acetolactate_synth/TF_NikR_C"/>
</dbReference>
<evidence type="ECO:0000259" key="9">
    <source>
        <dbReference type="Pfam" id="PF01402"/>
    </source>
</evidence>
<keyword evidence="6 7" id="KW-0804">Transcription</keyword>
<dbReference type="PANTHER" id="PTHR34719:SF2">
    <property type="entry name" value="NICKEL-RESPONSIVE REGULATOR"/>
    <property type="match status" value="1"/>
</dbReference>
<feature type="binding site" evidence="7">
    <location>
        <position position="96"/>
    </location>
    <ligand>
        <name>Ni(2+)</name>
        <dbReference type="ChEBI" id="CHEBI:49786"/>
    </ligand>
</feature>
<keyword evidence="4 7" id="KW-0805">Transcription regulation</keyword>
<dbReference type="PANTHER" id="PTHR34719">
    <property type="entry name" value="NICKEL-RESPONSIVE REGULATOR"/>
    <property type="match status" value="1"/>
</dbReference>
<keyword evidence="5 7" id="KW-0238">DNA-binding</keyword>
<reference evidence="12" key="1">
    <citation type="journal article" date="2019" name="Int. J. Syst. Evol. Microbiol.">
        <title>The Global Catalogue of Microorganisms (GCM) 10K type strain sequencing project: providing services to taxonomists for standard genome sequencing and annotation.</title>
        <authorList>
            <consortium name="The Broad Institute Genomics Platform"/>
            <consortium name="The Broad Institute Genome Sequencing Center for Infectious Disease"/>
            <person name="Wu L."/>
            <person name="Ma J."/>
        </authorList>
    </citation>
    <scope>NUCLEOTIDE SEQUENCE [LARGE SCALE GENOMIC DNA]</scope>
    <source>
        <strain evidence="12">CCM 7941</strain>
    </source>
</reference>
<evidence type="ECO:0000313" key="12">
    <source>
        <dbReference type="Proteomes" id="UP001595536"/>
    </source>
</evidence>
<comment type="function">
    <text evidence="7">Transcriptional regulator.</text>
</comment>
<comment type="similarity">
    <text evidence="1 7">Belongs to the transcriptional regulatory CopG/NikR family.</text>
</comment>
<organism evidence="11 12">
    <name type="scientific">Camelimonas abortus</name>
    <dbReference type="NCBI Taxonomy" id="1017184"/>
    <lineage>
        <taxon>Bacteria</taxon>
        <taxon>Pseudomonadati</taxon>
        <taxon>Pseudomonadota</taxon>
        <taxon>Alphaproteobacteria</taxon>
        <taxon>Hyphomicrobiales</taxon>
        <taxon>Chelatococcaceae</taxon>
        <taxon>Camelimonas</taxon>
    </lineage>
</organism>
<evidence type="ECO:0000256" key="5">
    <source>
        <dbReference type="ARBA" id="ARBA00023125"/>
    </source>
</evidence>
<dbReference type="RefSeq" id="WP_376830475.1">
    <property type="nucleotide sequence ID" value="NZ_JBHLWR010000006.1"/>
</dbReference>
<dbReference type="InterPro" id="IPR014864">
    <property type="entry name" value="TF_NikR_Ni-bd_C"/>
</dbReference>
<dbReference type="InterPro" id="IPR013321">
    <property type="entry name" value="Arc_rbn_hlx_hlx"/>
</dbReference>
<feature type="binding site" evidence="7">
    <location>
        <position position="77"/>
    </location>
    <ligand>
        <name>Ni(2+)</name>
        <dbReference type="ChEBI" id="CHEBI:49786"/>
    </ligand>
</feature>
<dbReference type="Gene3D" id="1.10.1220.10">
    <property type="entry name" value="Met repressor-like"/>
    <property type="match status" value="1"/>
</dbReference>
<evidence type="ECO:0000256" key="8">
    <source>
        <dbReference type="SAM" id="MobiDB-lite"/>
    </source>
</evidence>
<dbReference type="Proteomes" id="UP001595536">
    <property type="component" value="Unassembled WGS sequence"/>
</dbReference>
<dbReference type="InterPro" id="IPR002145">
    <property type="entry name" value="CopG"/>
</dbReference>
<name>A0ABV7LG29_9HYPH</name>
<evidence type="ECO:0000256" key="7">
    <source>
        <dbReference type="HAMAP-Rule" id="MF_00476"/>
    </source>
</evidence>
<dbReference type="SUPFAM" id="SSF55021">
    <property type="entry name" value="ACT-like"/>
    <property type="match status" value="1"/>
</dbReference>
<accession>A0ABV7LG29</accession>
<feature type="binding site" evidence="7">
    <location>
        <position position="88"/>
    </location>
    <ligand>
        <name>Ni(2+)</name>
        <dbReference type="ChEBI" id="CHEBI:49786"/>
    </ligand>
</feature>
<dbReference type="InterPro" id="IPR022988">
    <property type="entry name" value="Ni_resp_reg_NikR"/>
</dbReference>
<feature type="compositionally biased region" description="Basic and acidic residues" evidence="8">
    <location>
        <begin position="140"/>
        <end position="150"/>
    </location>
</feature>
<sequence>MQRITITIDDGLLAELDRMIALRNYPNRSEALRDLARAGLREAALQAGAAGRCFGVLSYVYDHEARNLSTRLTAMHHQAHDLTVSSLHVHIDSGRCLEVSILRGDAAALRTFADGVISQKFLEHGALTIIPARPHAGRPHGHDHSHDHAPAPRGTSAARDR</sequence>
<dbReference type="InterPro" id="IPR050192">
    <property type="entry name" value="CopG/NikR_regulator"/>
</dbReference>
<dbReference type="NCBIfam" id="NF002815">
    <property type="entry name" value="PRK02967.1"/>
    <property type="match status" value="1"/>
</dbReference>
<evidence type="ECO:0000256" key="4">
    <source>
        <dbReference type="ARBA" id="ARBA00023015"/>
    </source>
</evidence>
<comment type="cofactor">
    <cofactor evidence="7">
        <name>Ni(2+)</name>
        <dbReference type="ChEBI" id="CHEBI:49786"/>
    </cofactor>
    <text evidence="7">Binds 1 nickel ion per subunit.</text>
</comment>
<gene>
    <name evidence="11" type="primary">nikR</name>
    <name evidence="11" type="ORF">ACFOEX_09770</name>
</gene>
<keyword evidence="2 7" id="KW-0533">Nickel</keyword>
<evidence type="ECO:0000256" key="2">
    <source>
        <dbReference type="ARBA" id="ARBA00022596"/>
    </source>
</evidence>
<feature type="region of interest" description="Disordered" evidence="8">
    <location>
        <begin position="133"/>
        <end position="161"/>
    </location>
</feature>
<keyword evidence="3 7" id="KW-0479">Metal-binding</keyword>
<evidence type="ECO:0000259" key="10">
    <source>
        <dbReference type="Pfam" id="PF08753"/>
    </source>
</evidence>
<keyword evidence="12" id="KW-1185">Reference proteome</keyword>
<evidence type="ECO:0000256" key="3">
    <source>
        <dbReference type="ARBA" id="ARBA00022723"/>
    </source>
</evidence>
<dbReference type="EMBL" id="JBHRUV010000047">
    <property type="protein sequence ID" value="MFC3266638.1"/>
    <property type="molecule type" value="Genomic_DNA"/>
</dbReference>
<evidence type="ECO:0000256" key="1">
    <source>
        <dbReference type="ARBA" id="ARBA00008478"/>
    </source>
</evidence>
<comment type="caution">
    <text evidence="11">The sequence shown here is derived from an EMBL/GenBank/DDBJ whole genome shotgun (WGS) entry which is preliminary data.</text>
</comment>
<feature type="domain" description="Transcription factor NikR nickel binding C-terminal" evidence="10">
    <location>
        <begin position="55"/>
        <end position="130"/>
    </location>
</feature>
<dbReference type="InterPro" id="IPR010985">
    <property type="entry name" value="Ribbon_hlx_hlx"/>
</dbReference>
<dbReference type="HAMAP" id="MF_00476">
    <property type="entry name" value="NikR"/>
    <property type="match status" value="1"/>
</dbReference>
<evidence type="ECO:0000313" key="11">
    <source>
        <dbReference type="EMBL" id="MFC3266638.1"/>
    </source>
</evidence>
<proteinExistence type="inferred from homology"/>
<evidence type="ECO:0000256" key="6">
    <source>
        <dbReference type="ARBA" id="ARBA00023163"/>
    </source>
</evidence>
<dbReference type="SUPFAM" id="SSF47598">
    <property type="entry name" value="Ribbon-helix-helix"/>
    <property type="match status" value="1"/>
</dbReference>